<keyword evidence="2" id="KW-0732">Signal</keyword>
<dbReference type="OrthoDB" id="680331at2"/>
<evidence type="ECO:0000256" key="1">
    <source>
        <dbReference type="SAM" id="Coils"/>
    </source>
</evidence>
<proteinExistence type="predicted"/>
<feature type="signal peptide" evidence="2">
    <location>
        <begin position="1"/>
        <end position="19"/>
    </location>
</feature>
<dbReference type="RefSeq" id="WP_074610316.1">
    <property type="nucleotide sequence ID" value="NZ_FNGY01000007.1"/>
</dbReference>
<evidence type="ECO:0000313" key="3">
    <source>
        <dbReference type="EMBL" id="SDN35204.1"/>
    </source>
</evidence>
<reference evidence="4" key="1">
    <citation type="submission" date="2016-10" db="EMBL/GenBank/DDBJ databases">
        <authorList>
            <person name="Varghese N."/>
            <person name="Submissions S."/>
        </authorList>
    </citation>
    <scope>NUCLEOTIDE SEQUENCE [LARGE SCALE GENOMIC DNA]</scope>
    <source>
        <strain evidence="4">DSM 19110</strain>
    </source>
</reference>
<dbReference type="EMBL" id="FNGY01000007">
    <property type="protein sequence ID" value="SDN35204.1"/>
    <property type="molecule type" value="Genomic_DNA"/>
</dbReference>
<evidence type="ECO:0000313" key="4">
    <source>
        <dbReference type="Proteomes" id="UP000183200"/>
    </source>
</evidence>
<name>A0A1H0APD1_9SPHI</name>
<accession>A0A1H0APD1</accession>
<dbReference type="AlphaFoldDB" id="A0A1H0APD1"/>
<sequence>MKCIYLFGMLLLSSICSFGQTNHFPADGNVGVGTTIPQYKFHIVGGHAGTNMNLFYYDPNPARQANLSLWASEPGWTYSGAGIGNNVINGNGISTKVGLINNVKGGSYMRLLDQEIRLNVISPDGTDLSALAIDPSGNIGIGTIVPKEKLSVNGNIRAREIKVEVGNWPDYVFDERYSLTPLKELQKYIVLNKHLPEIPKAAEAELNGVDLGEMNKKLLKKVEELTLYLIEQENKNIATTDLVKALEQRLLNLEKRSSANK</sequence>
<keyword evidence="4" id="KW-1185">Reference proteome</keyword>
<evidence type="ECO:0000256" key="2">
    <source>
        <dbReference type="SAM" id="SignalP"/>
    </source>
</evidence>
<protein>
    <submittedName>
        <fullName evidence="3">Uncharacterized protein</fullName>
    </submittedName>
</protein>
<keyword evidence="1" id="KW-0175">Coiled coil</keyword>
<feature type="coiled-coil region" evidence="1">
    <location>
        <begin position="215"/>
        <end position="256"/>
    </location>
</feature>
<feature type="chain" id="PRO_5010256174" evidence="2">
    <location>
        <begin position="20"/>
        <end position="261"/>
    </location>
</feature>
<organism evidence="3 4">
    <name type="scientific">Pedobacter steynii</name>
    <dbReference type="NCBI Taxonomy" id="430522"/>
    <lineage>
        <taxon>Bacteria</taxon>
        <taxon>Pseudomonadati</taxon>
        <taxon>Bacteroidota</taxon>
        <taxon>Sphingobacteriia</taxon>
        <taxon>Sphingobacteriales</taxon>
        <taxon>Sphingobacteriaceae</taxon>
        <taxon>Pedobacter</taxon>
    </lineage>
</organism>
<dbReference type="Proteomes" id="UP000183200">
    <property type="component" value="Unassembled WGS sequence"/>
</dbReference>
<gene>
    <name evidence="3" type="ORF">SAMN05421820_107157</name>
</gene>